<keyword evidence="7" id="KW-0067">ATP-binding</keyword>
<evidence type="ECO:0000256" key="4">
    <source>
        <dbReference type="ARBA" id="ARBA00023029"/>
    </source>
</evidence>
<evidence type="ECO:0000256" key="2">
    <source>
        <dbReference type="ARBA" id="ARBA00001946"/>
    </source>
</evidence>
<evidence type="ECO:0000313" key="10">
    <source>
        <dbReference type="Proteomes" id="UP001054889"/>
    </source>
</evidence>
<dbReference type="InterPro" id="IPR050634">
    <property type="entry name" value="DNA_Topoisomerase_II"/>
</dbReference>
<comment type="catalytic activity">
    <reaction evidence="1 7">
        <text>ATP-dependent breakage, passage and rejoining of double-stranded DNA.</text>
        <dbReference type="EC" id="5.6.2.2"/>
    </reaction>
</comment>
<evidence type="ECO:0000256" key="6">
    <source>
        <dbReference type="ARBA" id="ARBA00023235"/>
    </source>
</evidence>
<comment type="similarity">
    <text evidence="7">Belongs to the type II topoisomerase family.</text>
</comment>
<evidence type="ECO:0000256" key="5">
    <source>
        <dbReference type="ARBA" id="ARBA00023125"/>
    </source>
</evidence>
<dbReference type="InterPro" id="IPR013506">
    <property type="entry name" value="Topo_IIA_bsu_dom2"/>
</dbReference>
<dbReference type="InterPro" id="IPR014721">
    <property type="entry name" value="Ribsml_uS5_D2-typ_fold_subgr"/>
</dbReference>
<dbReference type="Pfam" id="PF00204">
    <property type="entry name" value="DNA_gyraseB"/>
    <property type="match status" value="1"/>
</dbReference>
<dbReference type="Gene3D" id="3.30.230.10">
    <property type="match status" value="1"/>
</dbReference>
<keyword evidence="5 7" id="KW-0238">DNA-binding</keyword>
<evidence type="ECO:0000313" key="9">
    <source>
        <dbReference type="EMBL" id="GJM93790.1"/>
    </source>
</evidence>
<evidence type="ECO:0000256" key="3">
    <source>
        <dbReference type="ARBA" id="ARBA00011738"/>
    </source>
</evidence>
<dbReference type="GO" id="GO:0000819">
    <property type="term" value="P:sister chromatid segregation"/>
    <property type="evidence" value="ECO:0007669"/>
    <property type="project" value="TreeGrafter"/>
</dbReference>
<evidence type="ECO:0000256" key="7">
    <source>
        <dbReference type="RuleBase" id="RU362094"/>
    </source>
</evidence>
<dbReference type="AlphaFoldDB" id="A0AAV5C6N6"/>
<comment type="function">
    <text evidence="7">Control of topological states of DNA by transient breakage and subsequent rejoining of DNA strands. Topoisomerase II makes double-strand breaks.</text>
</comment>
<dbReference type="SUPFAM" id="SSF54211">
    <property type="entry name" value="Ribosomal protein S5 domain 2-like"/>
    <property type="match status" value="1"/>
</dbReference>
<dbReference type="GO" id="GO:0003918">
    <property type="term" value="F:DNA topoisomerase type II (double strand cut, ATP-hydrolyzing) activity"/>
    <property type="evidence" value="ECO:0007669"/>
    <property type="project" value="UniProtKB-UniRule"/>
</dbReference>
<keyword evidence="7" id="KW-0547">Nucleotide-binding</keyword>
<proteinExistence type="inferred from homology"/>
<keyword evidence="10" id="KW-1185">Reference proteome</keyword>
<dbReference type="InterPro" id="IPR036890">
    <property type="entry name" value="HATPase_C_sf"/>
</dbReference>
<dbReference type="Proteomes" id="UP001054889">
    <property type="component" value="Unassembled WGS sequence"/>
</dbReference>
<dbReference type="GO" id="GO:0003677">
    <property type="term" value="F:DNA binding"/>
    <property type="evidence" value="ECO:0007669"/>
    <property type="project" value="UniProtKB-UniRule"/>
</dbReference>
<comment type="cofactor">
    <cofactor evidence="2">
        <name>Mg(2+)</name>
        <dbReference type="ChEBI" id="CHEBI:18420"/>
    </cofactor>
</comment>
<reference evidence="9" key="1">
    <citation type="journal article" date="2018" name="DNA Res.">
        <title>Multiple hybrid de novo genome assembly of finger millet, an orphan allotetraploid crop.</title>
        <authorList>
            <person name="Hatakeyama M."/>
            <person name="Aluri S."/>
            <person name="Balachadran M.T."/>
            <person name="Sivarajan S.R."/>
            <person name="Patrignani A."/>
            <person name="Gruter S."/>
            <person name="Poveda L."/>
            <person name="Shimizu-Inatsugi R."/>
            <person name="Baeten J."/>
            <person name="Francoijs K.J."/>
            <person name="Nataraja K.N."/>
            <person name="Reddy Y.A.N."/>
            <person name="Phadnis S."/>
            <person name="Ravikumar R.L."/>
            <person name="Schlapbach R."/>
            <person name="Sreeman S.M."/>
            <person name="Shimizu K.K."/>
        </authorList>
    </citation>
    <scope>NUCLEOTIDE SEQUENCE</scope>
</reference>
<dbReference type="PANTHER" id="PTHR10169">
    <property type="entry name" value="DNA TOPOISOMERASE/GYRASE"/>
    <property type="match status" value="1"/>
</dbReference>
<keyword evidence="4 7" id="KW-0799">Topoisomerase</keyword>
<dbReference type="EMBL" id="BQKI01000004">
    <property type="protein sequence ID" value="GJM93790.1"/>
    <property type="molecule type" value="Genomic_DNA"/>
</dbReference>
<dbReference type="Gene3D" id="3.30.565.10">
    <property type="entry name" value="Histidine kinase-like ATPase, C-terminal domain"/>
    <property type="match status" value="1"/>
</dbReference>
<dbReference type="InterPro" id="IPR020568">
    <property type="entry name" value="Ribosomal_Su5_D2-typ_SF"/>
</dbReference>
<dbReference type="EC" id="5.6.2.2" evidence="7"/>
<evidence type="ECO:0000256" key="1">
    <source>
        <dbReference type="ARBA" id="ARBA00000185"/>
    </source>
</evidence>
<dbReference type="SUPFAM" id="SSF55874">
    <property type="entry name" value="ATPase domain of HSP90 chaperone/DNA topoisomerase II/histidine kinase"/>
    <property type="match status" value="1"/>
</dbReference>
<dbReference type="GO" id="GO:0005524">
    <property type="term" value="F:ATP binding"/>
    <property type="evidence" value="ECO:0007669"/>
    <property type="project" value="UniProtKB-UniRule"/>
</dbReference>
<dbReference type="SMART" id="SM00433">
    <property type="entry name" value="TOP2c"/>
    <property type="match status" value="1"/>
</dbReference>
<name>A0AAV5C6N6_ELECO</name>
<organism evidence="9 10">
    <name type="scientific">Eleusine coracana subsp. coracana</name>
    <dbReference type="NCBI Taxonomy" id="191504"/>
    <lineage>
        <taxon>Eukaryota</taxon>
        <taxon>Viridiplantae</taxon>
        <taxon>Streptophyta</taxon>
        <taxon>Embryophyta</taxon>
        <taxon>Tracheophyta</taxon>
        <taxon>Spermatophyta</taxon>
        <taxon>Magnoliopsida</taxon>
        <taxon>Liliopsida</taxon>
        <taxon>Poales</taxon>
        <taxon>Poaceae</taxon>
        <taxon>PACMAD clade</taxon>
        <taxon>Chloridoideae</taxon>
        <taxon>Cynodonteae</taxon>
        <taxon>Eleusininae</taxon>
        <taxon>Eleusine</taxon>
    </lineage>
</organism>
<accession>A0AAV5C6N6</accession>
<comment type="caution">
    <text evidence="9">The sequence shown here is derived from an EMBL/GenBank/DDBJ whole genome shotgun (WGS) entry which is preliminary data.</text>
</comment>
<protein>
    <recommendedName>
        <fullName evidence="7">DNA topoisomerase 2</fullName>
        <ecNumber evidence="7">5.6.2.2</ecNumber>
    </recommendedName>
</protein>
<feature type="domain" description="DNA topoisomerase type IIA subunit B" evidence="8">
    <location>
        <begin position="214"/>
        <end position="280"/>
    </location>
</feature>
<comment type="subunit">
    <text evidence="3 7">Homodimer.</text>
</comment>
<evidence type="ECO:0000259" key="8">
    <source>
        <dbReference type="Pfam" id="PF00204"/>
    </source>
</evidence>
<keyword evidence="6 7" id="KW-0413">Isomerase</keyword>
<dbReference type="GO" id="GO:0006265">
    <property type="term" value="P:DNA topological change"/>
    <property type="evidence" value="ECO:0007669"/>
    <property type="project" value="UniProtKB-UniRule"/>
</dbReference>
<sequence>MEKRTQKLWVCEGIYLKERVLTYVPGLLQIFNETLIYAADNKQRDPTMDTLRVDVDITKCRISVYNNGQGIPIEVDRREEGGAYVPEVIFGHLSNCEREVDEINDGRNGYGVKLANIFSTEFVVEIADGPGRKKYKQVFSGNMGKKSEPEITGYRKGVNWTMVTFKPDLAKFNLTYLGDDDLALMGKRVFDMAGILGVTVQVVFNGQKILLPNGFTDYVYRHVKTLSEGFKQFPWFCEKVNDQLEVGVTLSGGQFKQVSFVNKVATVSGGTHVDYVSNLIVAHALVD</sequence>
<reference evidence="9" key="2">
    <citation type="submission" date="2021-12" db="EMBL/GenBank/DDBJ databases">
        <title>Resequencing data analysis of finger millet.</title>
        <authorList>
            <person name="Hatakeyama M."/>
            <person name="Aluri S."/>
            <person name="Balachadran M.T."/>
            <person name="Sivarajan S.R."/>
            <person name="Poveda L."/>
            <person name="Shimizu-Inatsugi R."/>
            <person name="Schlapbach R."/>
            <person name="Sreeman S.M."/>
            <person name="Shimizu K.K."/>
        </authorList>
    </citation>
    <scope>NUCLEOTIDE SEQUENCE</scope>
</reference>
<dbReference type="GO" id="GO:0000712">
    <property type="term" value="P:resolution of meiotic recombination intermediates"/>
    <property type="evidence" value="ECO:0007669"/>
    <property type="project" value="TreeGrafter"/>
</dbReference>
<dbReference type="GO" id="GO:0005634">
    <property type="term" value="C:nucleus"/>
    <property type="evidence" value="ECO:0007669"/>
    <property type="project" value="TreeGrafter"/>
</dbReference>
<dbReference type="InterPro" id="IPR001241">
    <property type="entry name" value="Topo_IIA"/>
</dbReference>
<dbReference type="PRINTS" id="PR00418">
    <property type="entry name" value="TPI2FAMILY"/>
</dbReference>
<gene>
    <name evidence="9" type="primary">ga10378</name>
    <name evidence="9" type="ORF">PR202_ga10378</name>
</gene>
<dbReference type="PANTHER" id="PTHR10169:SF38">
    <property type="entry name" value="DNA TOPOISOMERASE 2"/>
    <property type="match status" value="1"/>
</dbReference>